<comment type="similarity">
    <text evidence="2">Belongs to the DoxX family.</text>
</comment>
<dbReference type="Pfam" id="PF07681">
    <property type="entry name" value="DoxX"/>
    <property type="match status" value="1"/>
</dbReference>
<dbReference type="EMBL" id="CP140158">
    <property type="protein sequence ID" value="WQG85846.1"/>
    <property type="molecule type" value="Genomic_DNA"/>
</dbReference>
<reference evidence="8 9" key="1">
    <citation type="submission" date="2023-11" db="EMBL/GenBank/DDBJ databases">
        <title>MicrobeMod: A computational toolkit for identifying prokaryotic methylation and restriction-modification with nanopore sequencing.</title>
        <authorList>
            <person name="Crits-Christoph A."/>
            <person name="Kang S.C."/>
            <person name="Lee H."/>
            <person name="Ostrov N."/>
        </authorList>
    </citation>
    <scope>NUCLEOTIDE SEQUENCE [LARGE SCALE GENOMIC DNA]</scope>
    <source>
        <strain evidence="8 9">DSMZ 16071</strain>
    </source>
</reference>
<feature type="transmembrane region" description="Helical" evidence="7">
    <location>
        <begin position="95"/>
        <end position="112"/>
    </location>
</feature>
<evidence type="ECO:0000256" key="4">
    <source>
        <dbReference type="ARBA" id="ARBA00022692"/>
    </source>
</evidence>
<evidence type="ECO:0000256" key="1">
    <source>
        <dbReference type="ARBA" id="ARBA00004651"/>
    </source>
</evidence>
<evidence type="ECO:0000256" key="3">
    <source>
        <dbReference type="ARBA" id="ARBA00022475"/>
    </source>
</evidence>
<keyword evidence="5 7" id="KW-1133">Transmembrane helix</keyword>
<protein>
    <submittedName>
        <fullName evidence="8">DoxX family protein</fullName>
    </submittedName>
</protein>
<proteinExistence type="inferred from homology"/>
<evidence type="ECO:0000256" key="5">
    <source>
        <dbReference type="ARBA" id="ARBA00022989"/>
    </source>
</evidence>
<dbReference type="RefSeq" id="WP_018623856.1">
    <property type="nucleotide sequence ID" value="NZ_CP140158.1"/>
</dbReference>
<evidence type="ECO:0000256" key="2">
    <source>
        <dbReference type="ARBA" id="ARBA00006679"/>
    </source>
</evidence>
<keyword evidence="9" id="KW-1185">Reference proteome</keyword>
<dbReference type="InterPro" id="IPR051907">
    <property type="entry name" value="DoxX-like_oxidoreductase"/>
</dbReference>
<dbReference type="PANTHER" id="PTHR33452:SF19">
    <property type="entry name" value="DOXX FAMILY PROTEIN"/>
    <property type="match status" value="1"/>
</dbReference>
<keyword evidence="3" id="KW-1003">Cell membrane</keyword>
<evidence type="ECO:0000256" key="6">
    <source>
        <dbReference type="ARBA" id="ARBA00023136"/>
    </source>
</evidence>
<keyword evidence="6 7" id="KW-0472">Membrane</keyword>
<dbReference type="InterPro" id="IPR032808">
    <property type="entry name" value="DoxX"/>
</dbReference>
<sequence length="199" mass="22524">MQTLADKYYSFTGAVCNSVKHLDGLPPLMFRLLLFFPFWEAGTRKFANFESTANWFGNSEWGLGLPFPEVMTFLAASTETVGAILLLVGLAVRWITIPLMITMLVAIFAVHWDNGWFAIAQSTDPEISERLARARTILQDHGNYSWLTEKGNIVILQNGIEFAATYFIVLLSLFFTGAGRYFSADYWLSKIFPKKQQTN</sequence>
<name>A0ABZ0X5H0_9GAMM</name>
<gene>
    <name evidence="8" type="ORF">SR900_02910</name>
</gene>
<evidence type="ECO:0000256" key="7">
    <source>
        <dbReference type="SAM" id="Phobius"/>
    </source>
</evidence>
<accession>A0ABZ0X5H0</accession>
<comment type="subcellular location">
    <subcellularLocation>
        <location evidence="1">Cell membrane</location>
        <topology evidence="1">Multi-pass membrane protein</topology>
    </subcellularLocation>
</comment>
<evidence type="ECO:0000313" key="8">
    <source>
        <dbReference type="EMBL" id="WQG85846.1"/>
    </source>
</evidence>
<organism evidence="8 9">
    <name type="scientific">Kangiella aquimarina</name>
    <dbReference type="NCBI Taxonomy" id="261965"/>
    <lineage>
        <taxon>Bacteria</taxon>
        <taxon>Pseudomonadati</taxon>
        <taxon>Pseudomonadota</taxon>
        <taxon>Gammaproteobacteria</taxon>
        <taxon>Kangiellales</taxon>
        <taxon>Kangiellaceae</taxon>
        <taxon>Kangiella</taxon>
    </lineage>
</organism>
<keyword evidence="4 7" id="KW-0812">Transmembrane</keyword>
<dbReference type="PANTHER" id="PTHR33452">
    <property type="entry name" value="OXIDOREDUCTASE CATD-RELATED"/>
    <property type="match status" value="1"/>
</dbReference>
<feature type="transmembrane region" description="Helical" evidence="7">
    <location>
        <begin position="163"/>
        <end position="182"/>
    </location>
</feature>
<evidence type="ECO:0000313" key="9">
    <source>
        <dbReference type="Proteomes" id="UP001324185"/>
    </source>
</evidence>
<dbReference type="Proteomes" id="UP001324185">
    <property type="component" value="Chromosome"/>
</dbReference>